<comment type="caution">
    <text evidence="1">The sequence shown here is derived from an EMBL/GenBank/DDBJ whole genome shotgun (WGS) entry which is preliminary data.</text>
</comment>
<dbReference type="AlphaFoldDB" id="A0A3S0P839"/>
<dbReference type="Proteomes" id="UP000268973">
    <property type="component" value="Unassembled WGS sequence"/>
</dbReference>
<sequence length="69" mass="7431">MTTDTKQDDVLCCPLCGSEEYLLAASDKMLCAECGSFFEDVSQITPTQPALPHVSVSLQQAAFRALPAH</sequence>
<organism evidence="1 2">
    <name type="scientific">Vibrio aquaticus</name>
    <dbReference type="NCBI Taxonomy" id="2496559"/>
    <lineage>
        <taxon>Bacteria</taxon>
        <taxon>Pseudomonadati</taxon>
        <taxon>Pseudomonadota</taxon>
        <taxon>Gammaproteobacteria</taxon>
        <taxon>Vibrionales</taxon>
        <taxon>Vibrionaceae</taxon>
        <taxon>Vibrio</taxon>
    </lineage>
</organism>
<dbReference type="RefSeq" id="WP_126572160.1">
    <property type="nucleotide sequence ID" value="NZ_RXZH01000001.1"/>
</dbReference>
<keyword evidence="2" id="KW-1185">Reference proteome</keyword>
<gene>
    <name evidence="1" type="ORF">EJ063_01080</name>
</gene>
<evidence type="ECO:0000313" key="1">
    <source>
        <dbReference type="EMBL" id="RTZ17404.1"/>
    </source>
</evidence>
<evidence type="ECO:0000313" key="2">
    <source>
        <dbReference type="Proteomes" id="UP000268973"/>
    </source>
</evidence>
<name>A0A3S0P839_9VIBR</name>
<dbReference type="OrthoDB" id="5890812at2"/>
<proteinExistence type="predicted"/>
<dbReference type="EMBL" id="RXZH01000001">
    <property type="protein sequence ID" value="RTZ17404.1"/>
    <property type="molecule type" value="Genomic_DNA"/>
</dbReference>
<accession>A0A3S0P839</accession>
<protein>
    <recommendedName>
        <fullName evidence="3">Transcription initiation factor TFIIIB</fullName>
    </recommendedName>
</protein>
<evidence type="ECO:0008006" key="3">
    <source>
        <dbReference type="Google" id="ProtNLM"/>
    </source>
</evidence>
<reference evidence="1 2" key="1">
    <citation type="submission" date="2018-12" db="EMBL/GenBank/DDBJ databases">
        <title>Vibrio sp. isolated from China Sea.</title>
        <authorList>
            <person name="Li Y."/>
        </authorList>
    </citation>
    <scope>NUCLEOTIDE SEQUENCE [LARGE SCALE GENOMIC DNA]</scope>
    <source>
        <strain evidence="1 2">BEI207</strain>
    </source>
</reference>